<feature type="transmembrane region" description="Helical" evidence="6">
    <location>
        <begin position="310"/>
        <end position="333"/>
    </location>
</feature>
<dbReference type="Proteomes" id="UP001276840">
    <property type="component" value="Unassembled WGS sequence"/>
</dbReference>
<comment type="caution">
    <text evidence="8">The sequence shown here is derived from an EMBL/GenBank/DDBJ whole genome shotgun (WGS) entry which is preliminary data.</text>
</comment>
<dbReference type="SUPFAM" id="SSF103473">
    <property type="entry name" value="MFS general substrate transporter"/>
    <property type="match status" value="1"/>
</dbReference>
<protein>
    <submittedName>
        <fullName evidence="8">MFS transporter</fullName>
    </submittedName>
</protein>
<keyword evidence="4 6" id="KW-1133">Transmembrane helix</keyword>
<evidence type="ECO:0000256" key="3">
    <source>
        <dbReference type="ARBA" id="ARBA00022692"/>
    </source>
</evidence>
<evidence type="ECO:0000256" key="5">
    <source>
        <dbReference type="ARBA" id="ARBA00023136"/>
    </source>
</evidence>
<feature type="transmembrane region" description="Helical" evidence="6">
    <location>
        <begin position="223"/>
        <end position="246"/>
    </location>
</feature>
<organism evidence="8 9">
    <name type="scientific">Mesorhizobium montanum</name>
    <dbReference type="NCBI Taxonomy" id="3072323"/>
    <lineage>
        <taxon>Bacteria</taxon>
        <taxon>Pseudomonadati</taxon>
        <taxon>Pseudomonadota</taxon>
        <taxon>Alphaproteobacteria</taxon>
        <taxon>Hyphomicrobiales</taxon>
        <taxon>Phyllobacteriaceae</taxon>
        <taxon>Mesorhizobium</taxon>
    </lineage>
</organism>
<keyword evidence="3 6" id="KW-0812">Transmembrane</keyword>
<dbReference type="InterPro" id="IPR052425">
    <property type="entry name" value="Uncharacterized_MFS-type"/>
</dbReference>
<feature type="transmembrane region" description="Helical" evidence="6">
    <location>
        <begin position="18"/>
        <end position="37"/>
    </location>
</feature>
<keyword evidence="5 6" id="KW-0472">Membrane</keyword>
<dbReference type="InterPro" id="IPR020846">
    <property type="entry name" value="MFS_dom"/>
</dbReference>
<feature type="transmembrane region" description="Helical" evidence="6">
    <location>
        <begin position="43"/>
        <end position="65"/>
    </location>
</feature>
<dbReference type="EMBL" id="JAVIJF010000024">
    <property type="protein sequence ID" value="MDX8528225.1"/>
    <property type="molecule type" value="Genomic_DNA"/>
</dbReference>
<proteinExistence type="predicted"/>
<evidence type="ECO:0000313" key="8">
    <source>
        <dbReference type="EMBL" id="MDX8528225.1"/>
    </source>
</evidence>
<comment type="subcellular location">
    <subcellularLocation>
        <location evidence="1">Cell membrane</location>
        <topology evidence="1">Multi-pass membrane protein</topology>
    </subcellularLocation>
</comment>
<feature type="transmembrane region" description="Helical" evidence="6">
    <location>
        <begin position="180"/>
        <end position="202"/>
    </location>
</feature>
<dbReference type="InterPro" id="IPR011701">
    <property type="entry name" value="MFS"/>
</dbReference>
<feature type="transmembrane region" description="Helical" evidence="6">
    <location>
        <begin position="258"/>
        <end position="277"/>
    </location>
</feature>
<dbReference type="PANTHER" id="PTHR42688">
    <property type="entry name" value="CONSERVED PROTEIN"/>
    <property type="match status" value="1"/>
</dbReference>
<feature type="transmembrane region" description="Helical" evidence="6">
    <location>
        <begin position="345"/>
        <end position="368"/>
    </location>
</feature>
<accession>A0ABU4ZS40</accession>
<dbReference type="Gene3D" id="1.20.1250.20">
    <property type="entry name" value="MFS general substrate transporter like domains"/>
    <property type="match status" value="2"/>
</dbReference>
<dbReference type="PANTHER" id="PTHR42688:SF1">
    <property type="entry name" value="BLR5212 PROTEIN"/>
    <property type="match status" value="1"/>
</dbReference>
<dbReference type="PROSITE" id="PS50850">
    <property type="entry name" value="MFS"/>
    <property type="match status" value="1"/>
</dbReference>
<sequence length="402" mass="43134">MTADRPSPSRPDPATRRLAIRFVLLIGILSFFADFTYEGSRSVLGPYLEVLGASATIVGVVTGFGELLGYGLRLVSGRWADATGKFWPITIFGYLVQMAAVPALALTQNWPEAAALIVLERVGKAIRNPPRDVMLSHAGKRVGGYGLVFGIHEAMDQFGAVFGPLLVAFVLARQGSYHEAFAVLLVPALINLAVLGLARWFYPRPQDLESSPPSVRGEGLPRIFWVYLGGAALVAAGFADYPLIAYHFGKTQVVSGEWIAIFYAIAMAVSGSGSLIFGRLFDRFGFNVLIGLTIVAALFAPLVFLGGFWAALIGAAIWGMGMGVHESIIPAAVAPMVPTHRRASAFGLFTAGYGLFWFVGSAAIGLLYDTSLPATIAFCVVTQLAAVPIFLWVGRHYERSTR</sequence>
<evidence type="ECO:0000256" key="1">
    <source>
        <dbReference type="ARBA" id="ARBA00004651"/>
    </source>
</evidence>
<feature type="transmembrane region" description="Helical" evidence="6">
    <location>
        <begin position="374"/>
        <end position="393"/>
    </location>
</feature>
<evidence type="ECO:0000256" key="2">
    <source>
        <dbReference type="ARBA" id="ARBA00022475"/>
    </source>
</evidence>
<feature type="transmembrane region" description="Helical" evidence="6">
    <location>
        <begin position="284"/>
        <end position="304"/>
    </location>
</feature>
<dbReference type="RefSeq" id="WP_320236159.1">
    <property type="nucleotide sequence ID" value="NZ_JAVIJF010000024.1"/>
</dbReference>
<evidence type="ECO:0000256" key="6">
    <source>
        <dbReference type="SAM" id="Phobius"/>
    </source>
</evidence>
<feature type="transmembrane region" description="Helical" evidence="6">
    <location>
        <begin position="86"/>
        <end position="106"/>
    </location>
</feature>
<feature type="domain" description="Major facilitator superfamily (MFS) profile" evidence="7">
    <location>
        <begin position="184"/>
        <end position="402"/>
    </location>
</feature>
<evidence type="ECO:0000256" key="4">
    <source>
        <dbReference type="ARBA" id="ARBA00022989"/>
    </source>
</evidence>
<evidence type="ECO:0000313" key="9">
    <source>
        <dbReference type="Proteomes" id="UP001276840"/>
    </source>
</evidence>
<keyword evidence="9" id="KW-1185">Reference proteome</keyword>
<name>A0ABU4ZS40_9HYPH</name>
<reference evidence="8 9" key="1">
    <citation type="submission" date="2023-08" db="EMBL/GenBank/DDBJ databases">
        <title>Implementing the SeqCode for naming new Mesorhizobium species isolated from Vachellia karroo root nodules.</title>
        <authorList>
            <person name="Van Lill M."/>
        </authorList>
    </citation>
    <scope>NUCLEOTIDE SEQUENCE [LARGE SCALE GENOMIC DNA]</scope>
    <source>
        <strain evidence="8 9">MSK 1335</strain>
    </source>
</reference>
<gene>
    <name evidence="8" type="ORF">RFM68_27495</name>
</gene>
<dbReference type="Pfam" id="PF07690">
    <property type="entry name" value="MFS_1"/>
    <property type="match status" value="1"/>
</dbReference>
<dbReference type="InterPro" id="IPR036259">
    <property type="entry name" value="MFS_trans_sf"/>
</dbReference>
<dbReference type="CDD" id="cd17370">
    <property type="entry name" value="MFS_MJ1317_like"/>
    <property type="match status" value="1"/>
</dbReference>
<keyword evidence="2" id="KW-1003">Cell membrane</keyword>
<evidence type="ECO:0000259" key="7">
    <source>
        <dbReference type="PROSITE" id="PS50850"/>
    </source>
</evidence>